<dbReference type="SUPFAM" id="SSF53474">
    <property type="entry name" value="alpha/beta-Hydrolases"/>
    <property type="match status" value="1"/>
</dbReference>
<reference evidence="3" key="1">
    <citation type="submission" date="2024-07" db="EMBL/GenBank/DDBJ databases">
        <title>Two chromosome-level genome assemblies of Korean endemic species Abeliophyllum distichum and Forsythia ovata (Oleaceae).</title>
        <authorList>
            <person name="Jang H."/>
        </authorList>
    </citation>
    <scope>NUCLEOTIDE SEQUENCE [LARGE SCALE GENOMIC DNA]</scope>
</reference>
<evidence type="ECO:0000313" key="3">
    <source>
        <dbReference type="Proteomes" id="UP001604277"/>
    </source>
</evidence>
<organism evidence="2 3">
    <name type="scientific">Forsythia ovata</name>
    <dbReference type="NCBI Taxonomy" id="205694"/>
    <lineage>
        <taxon>Eukaryota</taxon>
        <taxon>Viridiplantae</taxon>
        <taxon>Streptophyta</taxon>
        <taxon>Embryophyta</taxon>
        <taxon>Tracheophyta</taxon>
        <taxon>Spermatophyta</taxon>
        <taxon>Magnoliopsida</taxon>
        <taxon>eudicotyledons</taxon>
        <taxon>Gunneridae</taxon>
        <taxon>Pentapetalae</taxon>
        <taxon>asterids</taxon>
        <taxon>lamiids</taxon>
        <taxon>Lamiales</taxon>
        <taxon>Oleaceae</taxon>
        <taxon>Forsythieae</taxon>
        <taxon>Forsythia</taxon>
    </lineage>
</organism>
<dbReference type="Proteomes" id="UP001604277">
    <property type="component" value="Unassembled WGS sequence"/>
</dbReference>
<evidence type="ECO:0000259" key="1">
    <source>
        <dbReference type="Pfam" id="PF12146"/>
    </source>
</evidence>
<proteinExistence type="predicted"/>
<accession>A0ABD1VHC5</accession>
<dbReference type="EMBL" id="JBFOLJ010000005">
    <property type="protein sequence ID" value="KAL2536757.1"/>
    <property type="molecule type" value="Genomic_DNA"/>
</dbReference>
<feature type="domain" description="Serine aminopeptidase S33" evidence="1">
    <location>
        <begin position="52"/>
        <end position="163"/>
    </location>
</feature>
<protein>
    <recommendedName>
        <fullName evidence="1">Serine aminopeptidase S33 domain-containing protein</fullName>
    </recommendedName>
</protein>
<dbReference type="Gene3D" id="3.40.50.1820">
    <property type="entry name" value="alpha/beta hydrolase"/>
    <property type="match status" value="1"/>
</dbReference>
<dbReference type="InterPro" id="IPR022742">
    <property type="entry name" value="Hydrolase_4"/>
</dbReference>
<dbReference type="PANTHER" id="PTHR42886">
    <property type="entry name" value="RE40534P-RELATED"/>
    <property type="match status" value="1"/>
</dbReference>
<gene>
    <name evidence="2" type="ORF">Fot_18148</name>
</gene>
<dbReference type="InterPro" id="IPR029058">
    <property type="entry name" value="AB_hydrolase_fold"/>
</dbReference>
<evidence type="ECO:0000313" key="2">
    <source>
        <dbReference type="EMBL" id="KAL2536757.1"/>
    </source>
</evidence>
<dbReference type="Pfam" id="PF12146">
    <property type="entry name" value="Hydrolase_4"/>
    <property type="match status" value="1"/>
</dbReference>
<sequence>MVTLRLFECVGLDSEIGSKVGEEVELVGEHKRVVIQNSHGEKLVGILHETGARELVIICHGFRSSKDRIPMISLAAAFEKEGISAFRFDFAGNGESEGSFQYGNYRREADDLRAVVKHFRGDKRCVGAIIGHSKGGNAVLLYASRYNDIQTVVNIAGRCDLKRGIEGRLGEDFQEKIEQNGFIDVKNRRGKIEYRVTKESFDGPSSNRSSCCMSIHPSKLQDINHSWHDWMSLYRLKMQWNLTNIYQITSYKLLKELIMNTLHIKTNWLLLCWIL</sequence>
<comment type="caution">
    <text evidence="2">The sequence shown here is derived from an EMBL/GenBank/DDBJ whole genome shotgun (WGS) entry which is preliminary data.</text>
</comment>
<dbReference type="PANTHER" id="PTHR42886:SF38">
    <property type="entry name" value="ALPHA_BETA-HYDROLASES SUPERFAMILY PROTEIN"/>
    <property type="match status" value="1"/>
</dbReference>
<keyword evidence="3" id="KW-1185">Reference proteome</keyword>
<dbReference type="AlphaFoldDB" id="A0ABD1VHC5"/>
<name>A0ABD1VHC5_9LAMI</name>